<keyword evidence="2" id="KW-1185">Reference proteome</keyword>
<evidence type="ECO:0000313" key="1">
    <source>
        <dbReference type="EMBL" id="KAG8634160.1"/>
    </source>
</evidence>
<sequence>MGSKVHVCAAYLVLLFAFTSGAQPNTFDVTKYGAKEGSDITKALLSAWKGACGAAGSGKVVIPKGKYSLGVVDLLGPCKGAMHLQVEGTLVAPAKASQHRKNSWVTLRYLDRLTVSGGGAFDGQGEIAWQRESCGGGCKKALPVGSDVIFKNIRGSSRRNAPKPFNGHAACSVPCKNVELSNVNLQYNRI</sequence>
<dbReference type="Proteomes" id="UP000091857">
    <property type="component" value="Chromosome 17"/>
</dbReference>
<comment type="caution">
    <text evidence="1">The sequence shown here is derived from an EMBL/GenBank/DDBJ whole genome shotgun (WGS) entry which is preliminary data.</text>
</comment>
<dbReference type="EMBL" id="CM004403">
    <property type="protein sequence ID" value="KAG8634160.1"/>
    <property type="molecule type" value="Genomic_DNA"/>
</dbReference>
<protein>
    <submittedName>
        <fullName evidence="1">Uncharacterized protein</fullName>
    </submittedName>
</protein>
<name>A0ACB7G329_MANES</name>
<proteinExistence type="predicted"/>
<accession>A0ACB7G329</accession>
<reference evidence="2" key="1">
    <citation type="journal article" date="2016" name="Nat. Biotechnol.">
        <title>Sequencing wild and cultivated cassava and related species reveals extensive interspecific hybridization and genetic diversity.</title>
        <authorList>
            <person name="Bredeson J.V."/>
            <person name="Lyons J.B."/>
            <person name="Prochnik S.E."/>
            <person name="Wu G.A."/>
            <person name="Ha C.M."/>
            <person name="Edsinger-Gonzales E."/>
            <person name="Grimwood J."/>
            <person name="Schmutz J."/>
            <person name="Rabbi I.Y."/>
            <person name="Egesi C."/>
            <person name="Nauluvula P."/>
            <person name="Lebot V."/>
            <person name="Ndunguru J."/>
            <person name="Mkamilo G."/>
            <person name="Bart R.S."/>
            <person name="Setter T.L."/>
            <person name="Gleadow R.M."/>
            <person name="Kulakow P."/>
            <person name="Ferguson M.E."/>
            <person name="Rounsley S."/>
            <person name="Rokhsar D.S."/>
        </authorList>
    </citation>
    <scope>NUCLEOTIDE SEQUENCE [LARGE SCALE GENOMIC DNA]</scope>
    <source>
        <strain evidence="2">cv. AM560-2</strain>
    </source>
</reference>
<organism evidence="1 2">
    <name type="scientific">Manihot esculenta</name>
    <name type="common">Cassava</name>
    <name type="synonym">Jatropha manihot</name>
    <dbReference type="NCBI Taxonomy" id="3983"/>
    <lineage>
        <taxon>Eukaryota</taxon>
        <taxon>Viridiplantae</taxon>
        <taxon>Streptophyta</taxon>
        <taxon>Embryophyta</taxon>
        <taxon>Tracheophyta</taxon>
        <taxon>Spermatophyta</taxon>
        <taxon>Magnoliopsida</taxon>
        <taxon>eudicotyledons</taxon>
        <taxon>Gunneridae</taxon>
        <taxon>Pentapetalae</taxon>
        <taxon>rosids</taxon>
        <taxon>fabids</taxon>
        <taxon>Malpighiales</taxon>
        <taxon>Euphorbiaceae</taxon>
        <taxon>Crotonoideae</taxon>
        <taxon>Manihoteae</taxon>
        <taxon>Manihot</taxon>
    </lineage>
</organism>
<evidence type="ECO:0000313" key="2">
    <source>
        <dbReference type="Proteomes" id="UP000091857"/>
    </source>
</evidence>
<gene>
    <name evidence="1" type="ORF">MANES_17G015175v8</name>
</gene>